<organism evidence="1 2">
    <name type="scientific">Paenibacillus sedimenti</name>
    <dbReference type="NCBI Taxonomy" id="2770274"/>
    <lineage>
        <taxon>Bacteria</taxon>
        <taxon>Bacillati</taxon>
        <taxon>Bacillota</taxon>
        <taxon>Bacilli</taxon>
        <taxon>Bacillales</taxon>
        <taxon>Paenibacillaceae</taxon>
        <taxon>Paenibacillus</taxon>
    </lineage>
</organism>
<comment type="caution">
    <text evidence="1">The sequence shown here is derived from an EMBL/GenBank/DDBJ whole genome shotgun (WGS) entry which is preliminary data.</text>
</comment>
<name>A0A926KQE2_9BACL</name>
<reference evidence="1" key="1">
    <citation type="submission" date="2020-09" db="EMBL/GenBank/DDBJ databases">
        <title>Draft Genome Sequence of Paenibacillus sp. WST5.</title>
        <authorList>
            <person name="Bao Z."/>
        </authorList>
    </citation>
    <scope>NUCLEOTIDE SEQUENCE</scope>
    <source>
        <strain evidence="1">WST5</strain>
    </source>
</reference>
<proteinExistence type="predicted"/>
<dbReference type="Proteomes" id="UP000650466">
    <property type="component" value="Unassembled WGS sequence"/>
</dbReference>
<dbReference type="EMBL" id="JACVVD010000005">
    <property type="protein sequence ID" value="MBD0381562.1"/>
    <property type="molecule type" value="Genomic_DNA"/>
</dbReference>
<dbReference type="AlphaFoldDB" id="A0A926KQE2"/>
<dbReference type="PANTHER" id="PTHR13132">
    <property type="entry name" value="ALPHA- 1,6 -FUCOSYLTRANSFERASE"/>
    <property type="match status" value="1"/>
</dbReference>
<dbReference type="PANTHER" id="PTHR13132:SF29">
    <property type="entry name" value="ALPHA-(1,6)-FUCOSYLTRANSFERASE"/>
    <property type="match status" value="1"/>
</dbReference>
<evidence type="ECO:0000313" key="1">
    <source>
        <dbReference type="EMBL" id="MBD0381562.1"/>
    </source>
</evidence>
<gene>
    <name evidence="1" type="ORF">ICC18_15680</name>
</gene>
<sequence>MSEKKKYLLIKARRAGFWSDCLHVAGQLLLAELTGRTPIVYWGSESLYASEKPSEQDAFTMYFKPISKYTIAHLERGQHSYYPSIWHSKNLRQHVQRIYYKANEAMNRQEDVLVSNAYAGVKKMIPFIQPNHPAYGLKVSQIYPYILQKYFKLQADTDKKINQFYNIHMRNKQPLLAVHIRASDKIRECKDLYEINSRYPKKLDQLLLENPNHSIFLLTDSVQIQATYKQLYGNRLINTNARRTASDHTGVHTQPDYNKQEKGFDIVRDTFLALRCDTFLGNPRSNVTKAISWLKPWEKNKIHYIKS</sequence>
<dbReference type="RefSeq" id="WP_188175373.1">
    <property type="nucleotide sequence ID" value="NZ_JACVVD010000005.1"/>
</dbReference>
<dbReference type="GO" id="GO:0006487">
    <property type="term" value="P:protein N-linked glycosylation"/>
    <property type="evidence" value="ECO:0007669"/>
    <property type="project" value="TreeGrafter"/>
</dbReference>
<protein>
    <submittedName>
        <fullName evidence="1">O-fucosyltransferase family protein</fullName>
    </submittedName>
</protein>
<evidence type="ECO:0000313" key="2">
    <source>
        <dbReference type="Proteomes" id="UP000650466"/>
    </source>
</evidence>
<accession>A0A926KQE2</accession>
<dbReference type="CDD" id="cd11296">
    <property type="entry name" value="O-FucT_like"/>
    <property type="match status" value="1"/>
</dbReference>
<keyword evidence="2" id="KW-1185">Reference proteome</keyword>
<dbReference type="Gene3D" id="3.40.50.11340">
    <property type="match status" value="1"/>
</dbReference>
<dbReference type="Gene3D" id="3.40.50.11350">
    <property type="match status" value="1"/>
</dbReference>
<dbReference type="GO" id="GO:0046921">
    <property type="term" value="F:alpha-(1-&gt;6)-fucosyltransferase activity"/>
    <property type="evidence" value="ECO:0007669"/>
    <property type="project" value="TreeGrafter"/>
</dbReference>